<dbReference type="Gene3D" id="3.40.190.10">
    <property type="entry name" value="Periplasmic binding protein-like II"/>
    <property type="match status" value="2"/>
</dbReference>
<dbReference type="AlphaFoldDB" id="A0A562ZYE1"/>
<dbReference type="EMBL" id="VOBQ01000001">
    <property type="protein sequence ID" value="TWO73345.1"/>
    <property type="molecule type" value="Genomic_DNA"/>
</dbReference>
<reference evidence="1 2" key="1">
    <citation type="submission" date="2019-07" db="EMBL/GenBank/DDBJ databases">
        <title>Caenimonas sedimenti sp. nov., isolated from activated sludge.</title>
        <authorList>
            <person name="Xu J."/>
        </authorList>
    </citation>
    <scope>NUCLEOTIDE SEQUENCE [LARGE SCALE GENOMIC DNA]</scope>
    <source>
        <strain evidence="1 2">HX-9-20</strain>
    </source>
</reference>
<dbReference type="SUPFAM" id="SSF53850">
    <property type="entry name" value="Periplasmic binding protein-like II"/>
    <property type="match status" value="1"/>
</dbReference>
<comment type="caution">
    <text evidence="1">The sequence shown here is derived from an EMBL/GenBank/DDBJ whole genome shotgun (WGS) entry which is preliminary data.</text>
</comment>
<dbReference type="OrthoDB" id="9780180at2"/>
<gene>
    <name evidence="1" type="ORF">FN976_00425</name>
</gene>
<dbReference type="PANTHER" id="PTHR42941">
    <property type="entry name" value="SLL1037 PROTEIN"/>
    <property type="match status" value="1"/>
</dbReference>
<sequence length="329" mass="34095">MKRTINLEDLMNPERRWLLAAGAAALLPACGTAARKPDTLAEVDIYSAGAGGAFLPYAQGLARVLAGQGVASRALESSGSIENVRKVDAEPQRLGTVFLGTAFEGVTGSGAWAQGRKHGNIRALFPMYETSFQLVALRSAKIDSVGGLAGKRVGVGPAGGPAESYFKGLMAGLGLNATLVAGTPAALSQDVLAGRIDALWQGASVPIPPIQEIANQADAAVFGLTASESAVMLRTFPFLSAATVPAGTYRGQTQPLASIAAWNFVVAHQALPEAHAYWITRTVLGLADPRVIASSAAPTRAANAVHNQVVPFHAGALRYYREQGISGLV</sequence>
<organism evidence="1 2">
    <name type="scientific">Caenimonas sedimenti</name>
    <dbReference type="NCBI Taxonomy" id="2596921"/>
    <lineage>
        <taxon>Bacteria</taxon>
        <taxon>Pseudomonadati</taxon>
        <taxon>Pseudomonadota</taxon>
        <taxon>Betaproteobacteria</taxon>
        <taxon>Burkholderiales</taxon>
        <taxon>Comamonadaceae</taxon>
        <taxon>Caenimonas</taxon>
    </lineage>
</organism>
<evidence type="ECO:0000313" key="2">
    <source>
        <dbReference type="Proteomes" id="UP000318199"/>
    </source>
</evidence>
<evidence type="ECO:0000313" key="1">
    <source>
        <dbReference type="EMBL" id="TWO73345.1"/>
    </source>
</evidence>
<dbReference type="Pfam" id="PF16868">
    <property type="entry name" value="NMT1_3"/>
    <property type="match status" value="1"/>
</dbReference>
<accession>A0A562ZYE1</accession>
<protein>
    <submittedName>
        <fullName evidence="1">TAXI family TRAP transporter solute-binding subunit</fullName>
    </submittedName>
</protein>
<keyword evidence="2" id="KW-1185">Reference proteome</keyword>
<dbReference type="Proteomes" id="UP000318199">
    <property type="component" value="Unassembled WGS sequence"/>
</dbReference>
<dbReference type="RefSeq" id="WP_145889841.1">
    <property type="nucleotide sequence ID" value="NZ_VOBQ01000001.1"/>
</dbReference>
<name>A0A562ZYE1_9BURK</name>
<dbReference type="InterPro" id="IPR011852">
    <property type="entry name" value="TRAP_TAXI"/>
</dbReference>
<dbReference type="PANTHER" id="PTHR42941:SF1">
    <property type="entry name" value="SLL1037 PROTEIN"/>
    <property type="match status" value="1"/>
</dbReference>
<dbReference type="NCBIfam" id="TIGR02122">
    <property type="entry name" value="TRAP_TAXI"/>
    <property type="match status" value="1"/>
</dbReference>
<proteinExistence type="predicted"/>